<protein>
    <recommendedName>
        <fullName evidence="1">Gylcosyl hydrolase 115 C-terminal domain-containing protein</fullName>
    </recommendedName>
</protein>
<reference evidence="3" key="1">
    <citation type="journal article" date="2019" name="Int. J. Syst. Evol. Microbiol.">
        <title>The Global Catalogue of Microorganisms (GCM) 10K type strain sequencing project: providing services to taxonomists for standard genome sequencing and annotation.</title>
        <authorList>
            <consortium name="The Broad Institute Genomics Platform"/>
            <consortium name="The Broad Institute Genome Sequencing Center for Infectious Disease"/>
            <person name="Wu L."/>
            <person name="Ma J."/>
        </authorList>
    </citation>
    <scope>NUCLEOTIDE SEQUENCE [LARGE SCALE GENOMIC DNA]</scope>
    <source>
        <strain evidence="3">KACC 12649</strain>
    </source>
</reference>
<gene>
    <name evidence="2" type="ORF">ACFPN5_02730</name>
</gene>
<organism evidence="2 3">
    <name type="scientific">Massilia niabensis</name>
    <dbReference type="NCBI Taxonomy" id="544910"/>
    <lineage>
        <taxon>Bacteria</taxon>
        <taxon>Pseudomonadati</taxon>
        <taxon>Pseudomonadota</taxon>
        <taxon>Betaproteobacteria</taxon>
        <taxon>Burkholderiales</taxon>
        <taxon>Oxalobacteraceae</taxon>
        <taxon>Telluria group</taxon>
        <taxon>Massilia</taxon>
    </lineage>
</organism>
<dbReference type="Gene3D" id="2.60.120.1620">
    <property type="match status" value="1"/>
</dbReference>
<accession>A0ABW0KZ82</accession>
<dbReference type="RefSeq" id="WP_379779863.1">
    <property type="nucleotide sequence ID" value="NZ_JBHSMU010000004.1"/>
</dbReference>
<dbReference type="EMBL" id="JBHSMU010000004">
    <property type="protein sequence ID" value="MFC5458724.1"/>
    <property type="molecule type" value="Genomic_DNA"/>
</dbReference>
<proteinExistence type="predicted"/>
<dbReference type="PANTHER" id="PTHR37842">
    <property type="match status" value="1"/>
</dbReference>
<feature type="domain" description="Gylcosyl hydrolase 115 C-terminal" evidence="1">
    <location>
        <begin position="224"/>
        <end position="391"/>
    </location>
</feature>
<dbReference type="Gene3D" id="1.20.58.2150">
    <property type="match status" value="1"/>
</dbReference>
<dbReference type="Proteomes" id="UP001596050">
    <property type="component" value="Unassembled WGS sequence"/>
</dbReference>
<sequence length="396" mass="43322">MVFIFPAFFQLVLHPARAGAIINEMYAASAFNRLYAVQGRASANDAAERVRTLFRDDAELTRRYHEDLAGGKWNHMMSQPHLGYTFWNQPPRNVMPPVSQIQTTKEAEMGVAAEGAEHAWPRWGQPGLTLPALNPFDRQPRFVEVFNRGETPFDYKVSADQPWVTISHPSGTVKRDQRVMVNVRWAEVPAGAESATLTVTGPKGAKAQVKVPLAKLRSAEKGAFVETDGMVSIEAASHARAVAPTGRRWLLVPDHGRTGSGMTTLPVDAPALAPGRDGMRLEYRMQLATAGKVQVQTILAPTLKFQPGKGFRFAVSIDDETPQIVNVHADESEQHWSKIVSDGAAVFTTTHTIDKPGAKTLKVWAIDPGLVVQKMVVNLGGLKPTYLGPPESPRAP</sequence>
<dbReference type="Pfam" id="PF17829">
    <property type="entry name" value="GH115_C"/>
    <property type="match status" value="1"/>
</dbReference>
<keyword evidence="3" id="KW-1185">Reference proteome</keyword>
<dbReference type="InterPro" id="IPR041437">
    <property type="entry name" value="GH115_C"/>
</dbReference>
<dbReference type="PANTHER" id="PTHR37842:SF2">
    <property type="entry name" value="GYLCOSYL HYDROLASE 115 C-TERMINAL DOMAIN-CONTAINING PROTEIN"/>
    <property type="match status" value="1"/>
</dbReference>
<evidence type="ECO:0000313" key="3">
    <source>
        <dbReference type="Proteomes" id="UP001596050"/>
    </source>
</evidence>
<evidence type="ECO:0000313" key="2">
    <source>
        <dbReference type="EMBL" id="MFC5458724.1"/>
    </source>
</evidence>
<name>A0ABW0KZ82_9BURK</name>
<comment type="caution">
    <text evidence="2">The sequence shown here is derived from an EMBL/GenBank/DDBJ whole genome shotgun (WGS) entry which is preliminary data.</text>
</comment>
<evidence type="ECO:0000259" key="1">
    <source>
        <dbReference type="Pfam" id="PF17829"/>
    </source>
</evidence>